<dbReference type="RefSeq" id="WP_019599014.1">
    <property type="nucleotide sequence ID" value="NZ_FNQC01000013.1"/>
</dbReference>
<reference evidence="1 2" key="1">
    <citation type="submission" date="2016-10" db="EMBL/GenBank/DDBJ databases">
        <authorList>
            <person name="Varghese N."/>
            <person name="Submissions S."/>
        </authorList>
    </citation>
    <scope>NUCLEOTIDE SEQUENCE [LARGE SCALE GENOMIC DNA]</scope>
    <source>
        <strain evidence="1 2">DSM 17997</strain>
    </source>
</reference>
<sequence length="147" mass="16595">MIEELIKNGRLSSSGRKLLTSQQKAFIVEDWGSSGLSCSEYCRRHGLINSQVYNWRSDAKTGAIMSIKNQGDLHSKAELEMHRKENEELMKGLGESTLDIKILKKVGNGSTTKQKIESLSKEFGMNLNKAIKTFGVVKYTDYYEVKI</sequence>
<proteinExistence type="predicted"/>
<accession>A0A1H3SVC0</accession>
<dbReference type="Pfam" id="PF01527">
    <property type="entry name" value="HTH_Tnp_1"/>
    <property type="match status" value="1"/>
</dbReference>
<gene>
    <name evidence="1" type="ORF">SAMN05444412_113135</name>
</gene>
<comment type="caution">
    <text evidence="1">The sequence shown here is derived from an EMBL/GenBank/DDBJ whole genome shotgun (WGS) entry which is preliminary data.</text>
</comment>
<dbReference type="EMBL" id="FNQC01000013">
    <property type="protein sequence ID" value="SDZ41598.1"/>
    <property type="molecule type" value="Genomic_DNA"/>
</dbReference>
<name>A0A1H3SVC0_9BACT</name>
<keyword evidence="2" id="KW-1185">Reference proteome</keyword>
<dbReference type="SUPFAM" id="SSF48295">
    <property type="entry name" value="TrpR-like"/>
    <property type="match status" value="1"/>
</dbReference>
<dbReference type="InterPro" id="IPR010921">
    <property type="entry name" value="Trp_repressor/repl_initiator"/>
</dbReference>
<dbReference type="InterPro" id="IPR036388">
    <property type="entry name" value="WH-like_DNA-bd_sf"/>
</dbReference>
<dbReference type="Proteomes" id="UP000199663">
    <property type="component" value="Unassembled WGS sequence"/>
</dbReference>
<dbReference type="InterPro" id="IPR002514">
    <property type="entry name" value="Transposase_8"/>
</dbReference>
<evidence type="ECO:0000313" key="1">
    <source>
        <dbReference type="EMBL" id="SDZ41598.1"/>
    </source>
</evidence>
<protein>
    <submittedName>
        <fullName evidence="1">Transposase</fullName>
    </submittedName>
</protein>
<dbReference type="Gene3D" id="1.10.10.10">
    <property type="entry name" value="Winged helix-like DNA-binding domain superfamily/Winged helix DNA-binding domain"/>
    <property type="match status" value="1"/>
</dbReference>
<organism evidence="1 2">
    <name type="scientific">Rhodonellum ikkaensis</name>
    <dbReference type="NCBI Taxonomy" id="336829"/>
    <lineage>
        <taxon>Bacteria</taxon>
        <taxon>Pseudomonadati</taxon>
        <taxon>Bacteroidota</taxon>
        <taxon>Cytophagia</taxon>
        <taxon>Cytophagales</taxon>
        <taxon>Cytophagaceae</taxon>
        <taxon>Rhodonellum</taxon>
    </lineage>
</organism>
<evidence type="ECO:0000313" key="2">
    <source>
        <dbReference type="Proteomes" id="UP000199663"/>
    </source>
</evidence>
<dbReference type="NCBIfam" id="NF047593">
    <property type="entry name" value="IS66_ISAeme5_TnpA"/>
    <property type="match status" value="1"/>
</dbReference>